<feature type="domain" description="N-acetyltransferase" evidence="1">
    <location>
        <begin position="2"/>
        <end position="155"/>
    </location>
</feature>
<reference evidence="2 3" key="1">
    <citation type="submission" date="2015-08" db="EMBL/GenBank/DDBJ databases">
        <title>Antibacterial properties of a collection of Vibrionaceae strains.</title>
        <authorList>
            <person name="Giubergia S."/>
        </authorList>
    </citation>
    <scope>NUCLEOTIDE SEQUENCE [LARGE SCALE GENOMIC DNA]</scope>
    <source>
        <strain evidence="2 3">S0821</strain>
    </source>
</reference>
<dbReference type="Proteomes" id="UP000051221">
    <property type="component" value="Unassembled WGS sequence"/>
</dbReference>
<dbReference type="GO" id="GO:0016747">
    <property type="term" value="F:acyltransferase activity, transferring groups other than amino-acyl groups"/>
    <property type="evidence" value="ECO:0007669"/>
    <property type="project" value="InterPro"/>
</dbReference>
<name>A0A0Q2V432_VIBFU</name>
<dbReference type="AlphaFoldDB" id="A0A0Q2V432"/>
<evidence type="ECO:0000313" key="2">
    <source>
        <dbReference type="EMBL" id="KQH87536.1"/>
    </source>
</evidence>
<sequence length="165" mass="19081">MITIRHYKASDARALWALFYHTARNINVRDYTQAQVEAWAPAEFDAAIWQQRMRTIDPFVAEIDGDIVGYADLQADGLIDHFFCHHQHQGKGVGRSLMEHILNVGRQRGITQFHAEVSITARPFFERFGFTVVHEQTVEVRGQTLRNFVMKRSAKTPLNRDTQRV</sequence>
<dbReference type="EMBL" id="LKHS01000002">
    <property type="protein sequence ID" value="KQH87536.1"/>
    <property type="molecule type" value="Genomic_DNA"/>
</dbReference>
<dbReference type="FunCoup" id="A0A0Q2V432">
    <property type="interactions" value="12"/>
</dbReference>
<protein>
    <submittedName>
        <fullName evidence="2">Acetyltransferase</fullName>
    </submittedName>
</protein>
<dbReference type="RefSeq" id="WP_055465238.1">
    <property type="nucleotide sequence ID" value="NZ_LKHS01000002.1"/>
</dbReference>
<comment type="caution">
    <text evidence="2">The sequence shown here is derived from an EMBL/GenBank/DDBJ whole genome shotgun (WGS) entry which is preliminary data.</text>
</comment>
<gene>
    <name evidence="2" type="ORF">AMR76_02820</name>
</gene>
<dbReference type="InParanoid" id="A0A0Q2V432"/>
<evidence type="ECO:0000259" key="1">
    <source>
        <dbReference type="PROSITE" id="PS51186"/>
    </source>
</evidence>
<dbReference type="PANTHER" id="PTHR43451">
    <property type="entry name" value="ACETYLTRANSFERASE (GNAT) FAMILY PROTEIN"/>
    <property type="match status" value="1"/>
</dbReference>
<dbReference type="Pfam" id="PF13673">
    <property type="entry name" value="Acetyltransf_10"/>
    <property type="match status" value="1"/>
</dbReference>
<dbReference type="CDD" id="cd04301">
    <property type="entry name" value="NAT_SF"/>
    <property type="match status" value="1"/>
</dbReference>
<evidence type="ECO:0000313" key="3">
    <source>
        <dbReference type="Proteomes" id="UP000051221"/>
    </source>
</evidence>
<proteinExistence type="predicted"/>
<dbReference type="InterPro" id="IPR000182">
    <property type="entry name" value="GNAT_dom"/>
</dbReference>
<dbReference type="InterPro" id="IPR052564">
    <property type="entry name" value="N-acetyltrans/Recomb-assoc"/>
</dbReference>
<dbReference type="SUPFAM" id="SSF55729">
    <property type="entry name" value="Acyl-CoA N-acyltransferases (Nat)"/>
    <property type="match status" value="1"/>
</dbReference>
<accession>A0A0Q2V432</accession>
<dbReference type="InterPro" id="IPR016181">
    <property type="entry name" value="Acyl_CoA_acyltransferase"/>
</dbReference>
<dbReference type="Gene3D" id="3.40.630.30">
    <property type="match status" value="1"/>
</dbReference>
<keyword evidence="2" id="KW-0808">Transferase</keyword>
<dbReference type="PANTHER" id="PTHR43451:SF1">
    <property type="entry name" value="ACETYLTRANSFERASE"/>
    <property type="match status" value="1"/>
</dbReference>
<keyword evidence="3" id="KW-1185">Reference proteome</keyword>
<organism evidence="2 3">
    <name type="scientific">Vibrio furnissii</name>
    <dbReference type="NCBI Taxonomy" id="29494"/>
    <lineage>
        <taxon>Bacteria</taxon>
        <taxon>Pseudomonadati</taxon>
        <taxon>Pseudomonadota</taxon>
        <taxon>Gammaproteobacteria</taxon>
        <taxon>Vibrionales</taxon>
        <taxon>Vibrionaceae</taxon>
        <taxon>Vibrio</taxon>
    </lineage>
</organism>
<dbReference type="PROSITE" id="PS51186">
    <property type="entry name" value="GNAT"/>
    <property type="match status" value="1"/>
</dbReference>